<dbReference type="GO" id="GO:0004722">
    <property type="term" value="F:protein serine/threonine phosphatase activity"/>
    <property type="evidence" value="ECO:0007669"/>
    <property type="project" value="InterPro"/>
</dbReference>
<dbReference type="PROSITE" id="PS51746">
    <property type="entry name" value="PPM_2"/>
    <property type="match status" value="1"/>
</dbReference>
<dbReference type="EMBL" id="SRYE01000001">
    <property type="protein sequence ID" value="TGY63158.1"/>
    <property type="molecule type" value="Genomic_DNA"/>
</dbReference>
<dbReference type="SMART" id="SM00332">
    <property type="entry name" value="PP2Cc"/>
    <property type="match status" value="1"/>
</dbReference>
<dbReference type="Gene3D" id="3.60.40.10">
    <property type="entry name" value="PPM-type phosphatase domain"/>
    <property type="match status" value="1"/>
</dbReference>
<accession>A0A4S2F2I3</accession>
<dbReference type="InterPro" id="IPR036457">
    <property type="entry name" value="PPM-type-like_dom_sf"/>
</dbReference>
<protein>
    <submittedName>
        <fullName evidence="4">Stp1/IreP family PP2C-type Ser/Thr phosphatase</fullName>
    </submittedName>
</protein>
<proteinExistence type="predicted"/>
<dbReference type="SUPFAM" id="SSF81606">
    <property type="entry name" value="PP2C-like"/>
    <property type="match status" value="1"/>
</dbReference>
<dbReference type="InterPro" id="IPR001932">
    <property type="entry name" value="PPM-type_phosphatase-like_dom"/>
</dbReference>
<comment type="caution">
    <text evidence="4">The sequence shown here is derived from an EMBL/GenBank/DDBJ whole genome shotgun (WGS) entry which is preliminary data.</text>
</comment>
<name>A0A4S2F2I3_9ACTN</name>
<dbReference type="CDD" id="cd00143">
    <property type="entry name" value="PP2Cc"/>
    <property type="match status" value="1"/>
</dbReference>
<sequence length="443" mass="45876">MTEEHSLASKLVRQATAPLRPMLDLSSRPGSDSESGSNHFLAWGSRTDVGLIRDHNEDSYLCRPPLFAVSDGMGGHAAGEVASSIAIHAIAQEAPAHADSAGLGAAIEAANRDVISAPEQGRGREGMGCTATACIIEGDKMAVAHVGDSRLYLLHKGTLVRVTHDHSFVEELVDSGKITPDEARVHPSRSVITRALGSDPDMYADHFTLDVESGERVLLCSDGLSSMVPDSEIEDICVTSASPQTCADALVSAALIAGGHDNVTVIVVDILNDGKEAARSRKRRNAVLGWLAGFVAILAVVWLVGSLIVNRSYYLSTSEGHVAIYQGVEGDFLGFPLSHLQETTSVEASQLPEAVQTQLASGITMDNLDAANATVSAYREQIEEAARKAAETADTLKSSGDASAADKDAATAASDGASAAAESPAPDAAASEGGAAPQEGGAA</sequence>
<keyword evidence="5" id="KW-1185">Reference proteome</keyword>
<organism evidence="4 5">
    <name type="scientific">Muricaecibacterium torontonense</name>
    <dbReference type="NCBI Taxonomy" id="3032871"/>
    <lineage>
        <taxon>Bacteria</taxon>
        <taxon>Bacillati</taxon>
        <taxon>Actinomycetota</taxon>
        <taxon>Coriobacteriia</taxon>
        <taxon>Coriobacteriales</taxon>
        <taxon>Atopobiaceae</taxon>
        <taxon>Muricaecibacterium</taxon>
    </lineage>
</organism>
<evidence type="ECO:0000256" key="2">
    <source>
        <dbReference type="SAM" id="Phobius"/>
    </source>
</evidence>
<dbReference type="AlphaFoldDB" id="A0A4S2F2I3"/>
<keyword evidence="2" id="KW-1133">Transmembrane helix</keyword>
<dbReference type="OrthoDB" id="9801841at2"/>
<evidence type="ECO:0000256" key="1">
    <source>
        <dbReference type="SAM" id="MobiDB-lite"/>
    </source>
</evidence>
<feature type="domain" description="PPM-type phosphatase" evidence="3">
    <location>
        <begin position="42"/>
        <end position="270"/>
    </location>
</feature>
<feature type="region of interest" description="Disordered" evidence="1">
    <location>
        <begin position="389"/>
        <end position="443"/>
    </location>
</feature>
<evidence type="ECO:0000313" key="4">
    <source>
        <dbReference type="EMBL" id="TGY63158.1"/>
    </source>
</evidence>
<feature type="compositionally biased region" description="Low complexity" evidence="1">
    <location>
        <begin position="410"/>
        <end position="443"/>
    </location>
</feature>
<dbReference type="NCBIfam" id="NF033484">
    <property type="entry name" value="Stp1_PP2C_phos"/>
    <property type="match status" value="1"/>
</dbReference>
<dbReference type="Pfam" id="PF13672">
    <property type="entry name" value="PP2C_2"/>
    <property type="match status" value="1"/>
</dbReference>
<reference evidence="4 5" key="1">
    <citation type="submission" date="2019-04" db="EMBL/GenBank/DDBJ databases">
        <title>Microbes associate with the intestines of laboratory mice.</title>
        <authorList>
            <person name="Navarre W."/>
            <person name="Wong E."/>
            <person name="Huang K."/>
            <person name="Tropini C."/>
            <person name="Ng K."/>
            <person name="Yu B."/>
        </authorList>
    </citation>
    <scope>NUCLEOTIDE SEQUENCE [LARGE SCALE GENOMIC DNA]</scope>
    <source>
        <strain evidence="4 5">NM07_P-09</strain>
    </source>
</reference>
<keyword evidence="2" id="KW-0812">Transmembrane</keyword>
<keyword evidence="2" id="KW-0472">Membrane</keyword>
<feature type="transmembrane region" description="Helical" evidence="2">
    <location>
        <begin position="287"/>
        <end position="309"/>
    </location>
</feature>
<gene>
    <name evidence="4" type="ORF">E5334_01230</name>
</gene>
<dbReference type="PANTHER" id="PTHR47992">
    <property type="entry name" value="PROTEIN PHOSPHATASE"/>
    <property type="match status" value="1"/>
</dbReference>
<dbReference type="Proteomes" id="UP000310263">
    <property type="component" value="Unassembled WGS sequence"/>
</dbReference>
<dbReference type="SMART" id="SM00331">
    <property type="entry name" value="PP2C_SIG"/>
    <property type="match status" value="1"/>
</dbReference>
<evidence type="ECO:0000313" key="5">
    <source>
        <dbReference type="Proteomes" id="UP000310263"/>
    </source>
</evidence>
<dbReference type="InterPro" id="IPR015655">
    <property type="entry name" value="PP2C"/>
</dbReference>
<evidence type="ECO:0000259" key="3">
    <source>
        <dbReference type="PROSITE" id="PS51746"/>
    </source>
</evidence>